<sequence>MAKRSFYLKDSELDDYQVKVINKKTDNSYIVKGCAGSGKSILALWKAKQIQDEHKGSFLYIVFTKALMQYMSDGIHQVGIAQRNVDYYWHWQNRSGCPSADFIIVDEAQDFSKEDIDLFRSKAKKALLLYGDTAQQLYTFIQDKQTVSMEDIQYFTKFPVEPLVFNHRLPKKIARVAQYLNSESDELEERCTEEG</sequence>
<dbReference type="Pfam" id="PF13604">
    <property type="entry name" value="AAA_30"/>
    <property type="match status" value="1"/>
</dbReference>
<organism evidence="2">
    <name type="scientific">Prevotella amnii</name>
    <dbReference type="NCBI Taxonomy" id="419005"/>
    <lineage>
        <taxon>Bacteria</taxon>
        <taxon>Pseudomonadati</taxon>
        <taxon>Bacteroidota</taxon>
        <taxon>Bacteroidia</taxon>
        <taxon>Bacteroidales</taxon>
        <taxon>Prevotellaceae</taxon>
        <taxon>Prevotella</taxon>
    </lineage>
</organism>
<protein>
    <recommendedName>
        <fullName evidence="1">DNA 3'-5' helicase II</fullName>
    </recommendedName>
</protein>
<dbReference type="EMBL" id="LSDL01000024">
    <property type="protein sequence ID" value="KXB79709.1"/>
    <property type="molecule type" value="Genomic_DNA"/>
</dbReference>
<dbReference type="GO" id="GO:0043138">
    <property type="term" value="F:3'-5' DNA helicase activity"/>
    <property type="evidence" value="ECO:0007669"/>
    <property type="project" value="TreeGrafter"/>
</dbReference>
<dbReference type="GO" id="GO:0005524">
    <property type="term" value="F:ATP binding"/>
    <property type="evidence" value="ECO:0007669"/>
    <property type="project" value="InterPro"/>
</dbReference>
<evidence type="ECO:0000313" key="2">
    <source>
        <dbReference type="EMBL" id="KXB79709.1"/>
    </source>
</evidence>
<dbReference type="GO" id="GO:0005829">
    <property type="term" value="C:cytosol"/>
    <property type="evidence" value="ECO:0007669"/>
    <property type="project" value="TreeGrafter"/>
</dbReference>
<dbReference type="RefSeq" id="WP_231725224.1">
    <property type="nucleotide sequence ID" value="NZ_KQ960489.1"/>
</dbReference>
<dbReference type="SUPFAM" id="SSF52540">
    <property type="entry name" value="P-loop containing nucleoside triphosphate hydrolases"/>
    <property type="match status" value="1"/>
</dbReference>
<dbReference type="InterPro" id="IPR027417">
    <property type="entry name" value="P-loop_NTPase"/>
</dbReference>
<reference evidence="2 3" key="1">
    <citation type="submission" date="2016-01" db="EMBL/GenBank/DDBJ databases">
        <authorList>
            <person name="Oliw E.H."/>
        </authorList>
    </citation>
    <scope>NUCLEOTIDE SEQUENCE [LARGE SCALE GENOMIC DNA]</scope>
    <source>
        <strain evidence="2 3">DNF00307</strain>
    </source>
</reference>
<dbReference type="InterPro" id="IPR000212">
    <property type="entry name" value="DNA_helicase_UvrD/REP"/>
</dbReference>
<dbReference type="PANTHER" id="PTHR11070:SF2">
    <property type="entry name" value="ATP-DEPENDENT DNA HELICASE SRS2"/>
    <property type="match status" value="1"/>
</dbReference>
<comment type="caution">
    <text evidence="2">The sequence shown here is derived from an EMBL/GenBank/DDBJ whole genome shotgun (WGS) entry which is preliminary data.</text>
</comment>
<dbReference type="GO" id="GO:0003677">
    <property type="term" value="F:DNA binding"/>
    <property type="evidence" value="ECO:0007669"/>
    <property type="project" value="InterPro"/>
</dbReference>
<dbReference type="Gene3D" id="3.40.50.300">
    <property type="entry name" value="P-loop containing nucleotide triphosphate hydrolases"/>
    <property type="match status" value="2"/>
</dbReference>
<accession>A0A134BIG5</accession>
<evidence type="ECO:0000256" key="1">
    <source>
        <dbReference type="ARBA" id="ARBA00034923"/>
    </source>
</evidence>
<proteinExistence type="predicted"/>
<dbReference type="GO" id="GO:0000725">
    <property type="term" value="P:recombinational repair"/>
    <property type="evidence" value="ECO:0007669"/>
    <property type="project" value="TreeGrafter"/>
</dbReference>
<dbReference type="STRING" id="419005.HMPREF1860_00554"/>
<name>A0A134BIG5_9BACT</name>
<dbReference type="PANTHER" id="PTHR11070">
    <property type="entry name" value="UVRD / RECB / PCRA DNA HELICASE FAMILY MEMBER"/>
    <property type="match status" value="1"/>
</dbReference>
<dbReference type="PATRIC" id="fig|419005.5.peg.556"/>
<dbReference type="Proteomes" id="UP000070531">
    <property type="component" value="Unassembled WGS sequence"/>
</dbReference>
<evidence type="ECO:0000313" key="3">
    <source>
        <dbReference type="Proteomes" id="UP000070531"/>
    </source>
</evidence>
<dbReference type="AlphaFoldDB" id="A0A134BIG5"/>
<gene>
    <name evidence="2" type="ORF">HMPREF1860_00554</name>
</gene>